<evidence type="ECO:0000313" key="2">
    <source>
        <dbReference type="EMBL" id="BBX85060.1"/>
    </source>
</evidence>
<protein>
    <recommendedName>
        <fullName evidence="1">HTH marR-type domain-containing protein</fullName>
    </recommendedName>
</protein>
<dbReference type="SMART" id="SM00347">
    <property type="entry name" value="HTH_MARR"/>
    <property type="match status" value="1"/>
</dbReference>
<dbReference type="InterPro" id="IPR000835">
    <property type="entry name" value="HTH_MarR-typ"/>
</dbReference>
<dbReference type="InterPro" id="IPR036388">
    <property type="entry name" value="WH-like_DNA-bd_sf"/>
</dbReference>
<dbReference type="InterPro" id="IPR039422">
    <property type="entry name" value="MarR/SlyA-like"/>
</dbReference>
<dbReference type="PANTHER" id="PTHR33164">
    <property type="entry name" value="TRANSCRIPTIONAL REGULATOR, MARR FAMILY"/>
    <property type="match status" value="1"/>
</dbReference>
<name>A0ABN5YTL8_9MYCO</name>
<reference evidence="2 3" key="1">
    <citation type="journal article" date="2019" name="Emerg. Microbes Infect.">
        <title>Comprehensive subspecies identification of 175 nontuberculous mycobacteria species based on 7547 genomic profiles.</title>
        <authorList>
            <person name="Matsumoto Y."/>
            <person name="Kinjo T."/>
            <person name="Motooka D."/>
            <person name="Nabeya D."/>
            <person name="Jung N."/>
            <person name="Uechi K."/>
            <person name="Horii T."/>
            <person name="Iida T."/>
            <person name="Fujita J."/>
            <person name="Nakamura S."/>
        </authorList>
    </citation>
    <scope>NUCLEOTIDE SEQUENCE [LARGE SCALE GENOMIC DNA]</scope>
    <source>
        <strain evidence="2 3">JCM 15296</strain>
    </source>
</reference>
<organism evidence="2 3">
    <name type="scientific">Mycolicibacterium aubagnense</name>
    <dbReference type="NCBI Taxonomy" id="319707"/>
    <lineage>
        <taxon>Bacteria</taxon>
        <taxon>Bacillati</taxon>
        <taxon>Actinomycetota</taxon>
        <taxon>Actinomycetes</taxon>
        <taxon>Mycobacteriales</taxon>
        <taxon>Mycobacteriaceae</taxon>
        <taxon>Mycolicibacterium</taxon>
    </lineage>
</organism>
<evidence type="ECO:0000259" key="1">
    <source>
        <dbReference type="PROSITE" id="PS50995"/>
    </source>
</evidence>
<dbReference type="PRINTS" id="PR00598">
    <property type="entry name" value="HTHMARR"/>
</dbReference>
<dbReference type="EMBL" id="AP022577">
    <property type="protein sequence ID" value="BBX85060.1"/>
    <property type="molecule type" value="Genomic_DNA"/>
</dbReference>
<dbReference type="SUPFAM" id="SSF46785">
    <property type="entry name" value="Winged helix' DNA-binding domain"/>
    <property type="match status" value="1"/>
</dbReference>
<sequence>MVADASSDTGWQPTTPALLHMVAGLAAPRLRAAFDSAGLTGIRPAQAVALVPLASGPLHASMLADRLGVTRQAVAQAIRALEPHGYVTRTRDPSDARTLLIELTPQGRQALAVMRTNAIAIEADWLKILGQRRLAALRETLQLLLTQQSPR</sequence>
<proteinExistence type="predicted"/>
<accession>A0ABN5YTL8</accession>
<dbReference type="PANTHER" id="PTHR33164:SF43">
    <property type="entry name" value="HTH-TYPE TRANSCRIPTIONAL REPRESSOR YETL"/>
    <property type="match status" value="1"/>
</dbReference>
<dbReference type="Proteomes" id="UP000465609">
    <property type="component" value="Chromosome"/>
</dbReference>
<dbReference type="PROSITE" id="PS50995">
    <property type="entry name" value="HTH_MARR_2"/>
    <property type="match status" value="1"/>
</dbReference>
<feature type="domain" description="HTH marR-type" evidence="1">
    <location>
        <begin position="15"/>
        <end position="146"/>
    </location>
</feature>
<dbReference type="Pfam" id="PF12802">
    <property type="entry name" value="MarR_2"/>
    <property type="match status" value="1"/>
</dbReference>
<keyword evidence="3" id="KW-1185">Reference proteome</keyword>
<gene>
    <name evidence="2" type="ORF">MAUB_29330</name>
</gene>
<evidence type="ECO:0000313" key="3">
    <source>
        <dbReference type="Proteomes" id="UP000465609"/>
    </source>
</evidence>
<dbReference type="InterPro" id="IPR036390">
    <property type="entry name" value="WH_DNA-bd_sf"/>
</dbReference>
<dbReference type="Gene3D" id="1.10.10.10">
    <property type="entry name" value="Winged helix-like DNA-binding domain superfamily/Winged helix DNA-binding domain"/>
    <property type="match status" value="1"/>
</dbReference>